<evidence type="ECO:0000259" key="2">
    <source>
        <dbReference type="SMART" id="SM00539"/>
    </source>
</evidence>
<dbReference type="SMART" id="SM00539">
    <property type="entry name" value="NIDO"/>
    <property type="match status" value="1"/>
</dbReference>
<feature type="compositionally biased region" description="Polar residues" evidence="1">
    <location>
        <begin position="500"/>
        <end position="511"/>
    </location>
</feature>
<dbReference type="AlphaFoldDB" id="A0A915LRE2"/>
<dbReference type="InterPro" id="IPR057019">
    <property type="entry name" value="F54D1_6-like_Ig-like_2"/>
</dbReference>
<dbReference type="GO" id="GO:0007160">
    <property type="term" value="P:cell-matrix adhesion"/>
    <property type="evidence" value="ECO:0007669"/>
    <property type="project" value="InterPro"/>
</dbReference>
<dbReference type="Proteomes" id="UP000887561">
    <property type="component" value="Unplaced"/>
</dbReference>
<evidence type="ECO:0000256" key="1">
    <source>
        <dbReference type="SAM" id="MobiDB-lite"/>
    </source>
</evidence>
<dbReference type="WBParaSite" id="scaffold1746_cov212.g3549">
    <property type="protein sequence ID" value="scaffold1746_cov212.g3549"/>
    <property type="gene ID" value="scaffold1746_cov212.g3549"/>
</dbReference>
<evidence type="ECO:0000313" key="4">
    <source>
        <dbReference type="WBParaSite" id="scaffold1746_cov212.g3549"/>
    </source>
</evidence>
<name>A0A915LRE2_MELJA</name>
<dbReference type="Pfam" id="PF24462">
    <property type="entry name" value="Ig_F54D1_6"/>
    <property type="match status" value="1"/>
</dbReference>
<feature type="domain" description="NIDO" evidence="2">
    <location>
        <begin position="24"/>
        <end position="133"/>
    </location>
</feature>
<proteinExistence type="predicted"/>
<accession>A0A915LRE2</accession>
<dbReference type="InterPro" id="IPR057018">
    <property type="entry name" value="F54D1_6-like_Ig-like"/>
</dbReference>
<feature type="region of interest" description="Disordered" evidence="1">
    <location>
        <begin position="454"/>
        <end position="511"/>
    </location>
</feature>
<protein>
    <submittedName>
        <fullName evidence="4">NIDO domain-containing protein</fullName>
    </submittedName>
</protein>
<dbReference type="InterPro" id="IPR003886">
    <property type="entry name" value="NIDO_dom"/>
</dbReference>
<evidence type="ECO:0000313" key="3">
    <source>
        <dbReference type="Proteomes" id="UP000887561"/>
    </source>
</evidence>
<sequence>MFGRGSGMNVGGPDVGGTMPESSFFGFRFQKCPAAADNYVRCDAAGDYFLDQMMRWLQEGVAGATAFRADAALVVTWYNTASAISGRADIDGGQLATYQVVWLTDQAGRLSYRSGVPHMVRGRYMFRVDDVVRPGGCSNKTGGTYPIMIYPNIVNMLGEMTVDVNAICLDRTQTYILMIEQRQTASCIVLNAAMARCNIPKIYDWGTKTVFFQPQSQGANDERAFVGYIYFVPPTLDPMRLDVGNIYDWYKNPLPNIVMPISWYPRNFTNPDLIFFDQNMHISDDAVYGVQLGLYVIGYKESKDDQIKKFRPEHRVLCRLATYSNRNTYEYRWNAQKERINLNQVEQWYMNDWERMNELFTFRVGYLKLSPLRTNEQSAFQAPQLLSGLVSAPISLHWLWTIGNPRYETTTFSRQEQDVQQEFIAQKAKEMCHDWFDEDGAQWNFIRDGFGGAESMPPKSVGSDSTLELRPKNGAPSQIAEYSPELRARHPTSGAGLPDETSQLLGLHTSV</sequence>
<keyword evidence="3" id="KW-1185">Reference proteome</keyword>
<reference evidence="4" key="1">
    <citation type="submission" date="2022-11" db="UniProtKB">
        <authorList>
            <consortium name="WormBaseParasite"/>
        </authorList>
    </citation>
    <scope>IDENTIFICATION</scope>
</reference>
<dbReference type="Pfam" id="PF24464">
    <property type="entry name" value="Ig_F54D1_6_2"/>
    <property type="match status" value="1"/>
</dbReference>
<organism evidence="3 4">
    <name type="scientific">Meloidogyne javanica</name>
    <name type="common">Root-knot nematode worm</name>
    <dbReference type="NCBI Taxonomy" id="6303"/>
    <lineage>
        <taxon>Eukaryota</taxon>
        <taxon>Metazoa</taxon>
        <taxon>Ecdysozoa</taxon>
        <taxon>Nematoda</taxon>
        <taxon>Chromadorea</taxon>
        <taxon>Rhabditida</taxon>
        <taxon>Tylenchina</taxon>
        <taxon>Tylenchomorpha</taxon>
        <taxon>Tylenchoidea</taxon>
        <taxon>Meloidogynidae</taxon>
        <taxon>Meloidogyninae</taxon>
        <taxon>Meloidogyne</taxon>
        <taxon>Meloidogyne incognita group</taxon>
    </lineage>
</organism>